<proteinExistence type="predicted"/>
<gene>
    <name evidence="1" type="ORF">TKK_009248</name>
</gene>
<keyword evidence="2" id="KW-1185">Reference proteome</keyword>
<organism evidence="1 2">
    <name type="scientific">Trichogramma kaykai</name>
    <dbReference type="NCBI Taxonomy" id="54128"/>
    <lineage>
        <taxon>Eukaryota</taxon>
        <taxon>Metazoa</taxon>
        <taxon>Ecdysozoa</taxon>
        <taxon>Arthropoda</taxon>
        <taxon>Hexapoda</taxon>
        <taxon>Insecta</taxon>
        <taxon>Pterygota</taxon>
        <taxon>Neoptera</taxon>
        <taxon>Endopterygota</taxon>
        <taxon>Hymenoptera</taxon>
        <taxon>Apocrita</taxon>
        <taxon>Proctotrupomorpha</taxon>
        <taxon>Chalcidoidea</taxon>
        <taxon>Trichogrammatidae</taxon>
        <taxon>Trichogramma</taxon>
    </lineage>
</organism>
<reference evidence="1 2" key="1">
    <citation type="journal article" date="2024" name="bioRxiv">
        <title>A reference genome for Trichogramma kaykai: A tiny desert-dwelling parasitoid wasp with competing sex-ratio distorters.</title>
        <authorList>
            <person name="Culotta J."/>
            <person name="Lindsey A.R."/>
        </authorList>
    </citation>
    <scope>NUCLEOTIDE SEQUENCE [LARGE SCALE GENOMIC DNA]</scope>
    <source>
        <strain evidence="1 2">KSX58</strain>
    </source>
</reference>
<sequence length="86" mass="10033">MADAGRSIPQEACHRRASKQRRLEFIGALIAPRQIWEIMPNEQPSRSRKRFIDKYARGYIFCLFLSRVYASAHNLQNGKAEGRRKL</sequence>
<name>A0ABD2WXB4_9HYME</name>
<accession>A0ABD2WXB4</accession>
<dbReference type="Proteomes" id="UP001627154">
    <property type="component" value="Unassembled WGS sequence"/>
</dbReference>
<evidence type="ECO:0000313" key="1">
    <source>
        <dbReference type="EMBL" id="KAL3397233.1"/>
    </source>
</evidence>
<protein>
    <submittedName>
        <fullName evidence="1">Uncharacterized protein</fullName>
    </submittedName>
</protein>
<dbReference type="AlphaFoldDB" id="A0ABD2WXB4"/>
<comment type="caution">
    <text evidence="1">The sequence shown here is derived from an EMBL/GenBank/DDBJ whole genome shotgun (WGS) entry which is preliminary data.</text>
</comment>
<evidence type="ECO:0000313" key="2">
    <source>
        <dbReference type="Proteomes" id="UP001627154"/>
    </source>
</evidence>
<dbReference type="EMBL" id="JBJJXI010000067">
    <property type="protein sequence ID" value="KAL3397233.1"/>
    <property type="molecule type" value="Genomic_DNA"/>
</dbReference>